<dbReference type="EMBL" id="GBXM01015989">
    <property type="protein sequence ID" value="JAH92588.1"/>
    <property type="molecule type" value="Transcribed_RNA"/>
</dbReference>
<evidence type="ECO:0000256" key="1">
    <source>
        <dbReference type="SAM" id="Phobius"/>
    </source>
</evidence>
<keyword evidence="1" id="KW-0812">Transmembrane</keyword>
<proteinExistence type="predicted"/>
<evidence type="ECO:0000313" key="2">
    <source>
        <dbReference type="EMBL" id="JAH92588.1"/>
    </source>
</evidence>
<keyword evidence="1" id="KW-1133">Transmembrane helix</keyword>
<sequence>MSKPVGYFRLPNFYFGATNGSQAVNLFHTRLQTRYMFTVQFILAVVCVWGGFCRKRTNVPFDAQRSSPCIVFSGKTLFSSLQKAVHIAAAGIVRARARESVHAIQKQVTGPFLIV</sequence>
<reference evidence="2" key="2">
    <citation type="journal article" date="2015" name="Fish Shellfish Immunol.">
        <title>Early steps in the European eel (Anguilla anguilla)-Vibrio vulnificus interaction in the gills: Role of the RtxA13 toxin.</title>
        <authorList>
            <person name="Callol A."/>
            <person name="Pajuelo D."/>
            <person name="Ebbesson L."/>
            <person name="Teles M."/>
            <person name="MacKenzie S."/>
            <person name="Amaro C."/>
        </authorList>
    </citation>
    <scope>NUCLEOTIDE SEQUENCE</scope>
</reference>
<accession>A0A0E9WSX0</accession>
<reference evidence="2" key="1">
    <citation type="submission" date="2014-11" db="EMBL/GenBank/DDBJ databases">
        <authorList>
            <person name="Amaro Gonzalez C."/>
        </authorList>
    </citation>
    <scope>NUCLEOTIDE SEQUENCE</scope>
</reference>
<keyword evidence="1" id="KW-0472">Membrane</keyword>
<name>A0A0E9WSX0_ANGAN</name>
<feature type="transmembrane region" description="Helical" evidence="1">
    <location>
        <begin position="35"/>
        <end position="52"/>
    </location>
</feature>
<organism evidence="2">
    <name type="scientific">Anguilla anguilla</name>
    <name type="common">European freshwater eel</name>
    <name type="synonym">Muraena anguilla</name>
    <dbReference type="NCBI Taxonomy" id="7936"/>
    <lineage>
        <taxon>Eukaryota</taxon>
        <taxon>Metazoa</taxon>
        <taxon>Chordata</taxon>
        <taxon>Craniata</taxon>
        <taxon>Vertebrata</taxon>
        <taxon>Euteleostomi</taxon>
        <taxon>Actinopterygii</taxon>
        <taxon>Neopterygii</taxon>
        <taxon>Teleostei</taxon>
        <taxon>Anguilliformes</taxon>
        <taxon>Anguillidae</taxon>
        <taxon>Anguilla</taxon>
    </lineage>
</organism>
<protein>
    <submittedName>
        <fullName evidence="2">Uncharacterized protein</fullName>
    </submittedName>
</protein>
<dbReference type="AlphaFoldDB" id="A0A0E9WSX0"/>